<comment type="caution">
    <text evidence="2">The sequence shown here is derived from an EMBL/GenBank/DDBJ whole genome shotgun (WGS) entry which is preliminary data.</text>
</comment>
<feature type="compositionally biased region" description="Polar residues" evidence="1">
    <location>
        <begin position="59"/>
        <end position="72"/>
    </location>
</feature>
<dbReference type="AlphaFoldDB" id="A0A371EYP7"/>
<gene>
    <name evidence="2" type="ORF">CR513_49509</name>
</gene>
<keyword evidence="3" id="KW-1185">Reference proteome</keyword>
<feature type="non-terminal residue" evidence="2">
    <location>
        <position position="1"/>
    </location>
</feature>
<dbReference type="OrthoDB" id="1750196at2759"/>
<reference evidence="2" key="1">
    <citation type="submission" date="2018-05" db="EMBL/GenBank/DDBJ databases">
        <title>Draft genome of Mucuna pruriens seed.</title>
        <authorList>
            <person name="Nnadi N.E."/>
            <person name="Vos R."/>
            <person name="Hasami M.H."/>
            <person name="Devisetty U.K."/>
            <person name="Aguiy J.C."/>
        </authorList>
    </citation>
    <scope>NUCLEOTIDE SEQUENCE [LARGE SCALE GENOMIC DNA]</scope>
    <source>
        <strain evidence="2">JCA_2017</strain>
    </source>
</reference>
<evidence type="ECO:0000256" key="1">
    <source>
        <dbReference type="SAM" id="MobiDB-lite"/>
    </source>
</evidence>
<proteinExistence type="predicted"/>
<feature type="compositionally biased region" description="Pro residues" evidence="1">
    <location>
        <begin position="104"/>
        <end position="117"/>
    </location>
</feature>
<evidence type="ECO:0000313" key="2">
    <source>
        <dbReference type="EMBL" id="RDX71180.1"/>
    </source>
</evidence>
<protein>
    <submittedName>
        <fullName evidence="2">Uncharacterized protein</fullName>
    </submittedName>
</protein>
<feature type="compositionally biased region" description="Polar residues" evidence="1">
    <location>
        <begin position="123"/>
        <end position="132"/>
    </location>
</feature>
<evidence type="ECO:0000313" key="3">
    <source>
        <dbReference type="Proteomes" id="UP000257109"/>
    </source>
</evidence>
<feature type="region of interest" description="Disordered" evidence="1">
    <location>
        <begin position="59"/>
        <end position="82"/>
    </location>
</feature>
<accession>A0A371EYP7</accession>
<dbReference type="Proteomes" id="UP000257109">
    <property type="component" value="Unassembled WGS sequence"/>
</dbReference>
<sequence length="132" mass="14856">MVTMFIDTLQPPFYEKMVRNVLSNFSVLVIIGERIEVGVRNLKIAHMGEANAIVSSSLKHNGGTSQGTSNYQPHFPPNTPTIAPQPYTYLYLCQTPYQTQHRPPYQPMPSYHPPPLPTTLHQNTQVTQPNVP</sequence>
<organism evidence="2 3">
    <name type="scientific">Mucuna pruriens</name>
    <name type="common">Velvet bean</name>
    <name type="synonym">Dolichos pruriens</name>
    <dbReference type="NCBI Taxonomy" id="157652"/>
    <lineage>
        <taxon>Eukaryota</taxon>
        <taxon>Viridiplantae</taxon>
        <taxon>Streptophyta</taxon>
        <taxon>Embryophyta</taxon>
        <taxon>Tracheophyta</taxon>
        <taxon>Spermatophyta</taxon>
        <taxon>Magnoliopsida</taxon>
        <taxon>eudicotyledons</taxon>
        <taxon>Gunneridae</taxon>
        <taxon>Pentapetalae</taxon>
        <taxon>rosids</taxon>
        <taxon>fabids</taxon>
        <taxon>Fabales</taxon>
        <taxon>Fabaceae</taxon>
        <taxon>Papilionoideae</taxon>
        <taxon>50 kb inversion clade</taxon>
        <taxon>NPAAA clade</taxon>
        <taxon>indigoferoid/millettioid clade</taxon>
        <taxon>Phaseoleae</taxon>
        <taxon>Mucuna</taxon>
    </lineage>
</organism>
<name>A0A371EYP7_MUCPR</name>
<dbReference type="EMBL" id="QJKJ01011437">
    <property type="protein sequence ID" value="RDX71180.1"/>
    <property type="molecule type" value="Genomic_DNA"/>
</dbReference>
<feature type="region of interest" description="Disordered" evidence="1">
    <location>
        <begin position="100"/>
        <end position="132"/>
    </location>
</feature>